<keyword evidence="1" id="KW-0472">Membrane</keyword>
<keyword evidence="3" id="KW-1185">Reference proteome</keyword>
<proteinExistence type="predicted"/>
<feature type="transmembrane region" description="Helical" evidence="1">
    <location>
        <begin position="6"/>
        <end position="26"/>
    </location>
</feature>
<comment type="caution">
    <text evidence="2">The sequence shown here is derived from an EMBL/GenBank/DDBJ whole genome shotgun (WGS) entry which is preliminary data.</text>
</comment>
<reference evidence="3" key="1">
    <citation type="journal article" date="2019" name="Int. J. Syst. Evol. Microbiol.">
        <title>The Global Catalogue of Microorganisms (GCM) 10K type strain sequencing project: providing services to taxonomists for standard genome sequencing and annotation.</title>
        <authorList>
            <consortium name="The Broad Institute Genomics Platform"/>
            <consortium name="The Broad Institute Genome Sequencing Center for Infectious Disease"/>
            <person name="Wu L."/>
            <person name="Ma J."/>
        </authorList>
    </citation>
    <scope>NUCLEOTIDE SEQUENCE [LARGE SCALE GENOMIC DNA]</scope>
    <source>
        <strain evidence="3">CCM 8778</strain>
    </source>
</reference>
<evidence type="ECO:0000313" key="3">
    <source>
        <dbReference type="Proteomes" id="UP000655550"/>
    </source>
</evidence>
<evidence type="ECO:0000256" key="1">
    <source>
        <dbReference type="SAM" id="Phobius"/>
    </source>
</evidence>
<keyword evidence="1" id="KW-0812">Transmembrane</keyword>
<organism evidence="2 3">
    <name type="scientific">Pseudomonas fluvialis</name>
    <dbReference type="NCBI Taxonomy" id="1793966"/>
    <lineage>
        <taxon>Bacteria</taxon>
        <taxon>Pseudomonadati</taxon>
        <taxon>Pseudomonadota</taxon>
        <taxon>Gammaproteobacteria</taxon>
        <taxon>Pseudomonadales</taxon>
        <taxon>Pseudomonadaceae</taxon>
        <taxon>Pseudomonas</taxon>
    </lineage>
</organism>
<dbReference type="Proteomes" id="UP000655550">
    <property type="component" value="Unassembled WGS sequence"/>
</dbReference>
<protein>
    <submittedName>
        <fullName evidence="2">Uncharacterized protein</fullName>
    </submittedName>
</protein>
<accession>A0ABQ2ARM6</accession>
<sequence>MMQAGWLWTMAGLLLGVLLLLGIWGWRELQRIRQLEAKVERQAALLAQIDQVLDNPTLDAAEQRRQSEALMAHVLALREGR</sequence>
<keyword evidence="1" id="KW-1133">Transmembrane helix</keyword>
<name>A0ABQ2ARM6_9PSED</name>
<evidence type="ECO:0000313" key="2">
    <source>
        <dbReference type="EMBL" id="GGH96012.1"/>
    </source>
</evidence>
<dbReference type="EMBL" id="BMDE01000009">
    <property type="protein sequence ID" value="GGH96012.1"/>
    <property type="molecule type" value="Genomic_DNA"/>
</dbReference>
<dbReference type="RefSeq" id="WP_093986120.1">
    <property type="nucleotide sequence ID" value="NZ_BMDE01000009.1"/>
</dbReference>
<gene>
    <name evidence="2" type="ORF">GCM10007363_26600</name>
</gene>